<dbReference type="EMBL" id="UINC01092838">
    <property type="protein sequence ID" value="SVC46767.1"/>
    <property type="molecule type" value="Genomic_DNA"/>
</dbReference>
<proteinExistence type="predicted"/>
<evidence type="ECO:0000313" key="1">
    <source>
        <dbReference type="EMBL" id="SVC46767.1"/>
    </source>
</evidence>
<sequence length="106" mass="11837">VKVTDIERIVVDVPFTPRQQEITTQSVSTVYNWSILELCRVMTDTGHMGWGETVMHYTYGRVTDESVNRVLGSSPAELMNDDSLGAGLQMALFDVVGKILEVPVYE</sequence>
<feature type="non-terminal residue" evidence="1">
    <location>
        <position position="1"/>
    </location>
</feature>
<name>A0A382MG92_9ZZZZ</name>
<gene>
    <name evidence="1" type="ORF">METZ01_LOCUS299621</name>
</gene>
<dbReference type="SUPFAM" id="SSF54826">
    <property type="entry name" value="Enolase N-terminal domain-like"/>
    <property type="match status" value="1"/>
</dbReference>
<protein>
    <recommendedName>
        <fullName evidence="2">Mandelate racemase/muconate lactonizing enzyme N-terminal domain-containing protein</fullName>
    </recommendedName>
</protein>
<reference evidence="1" key="1">
    <citation type="submission" date="2018-05" db="EMBL/GenBank/DDBJ databases">
        <authorList>
            <person name="Lanie J.A."/>
            <person name="Ng W.-L."/>
            <person name="Kazmierczak K.M."/>
            <person name="Andrzejewski T.M."/>
            <person name="Davidsen T.M."/>
            <person name="Wayne K.J."/>
            <person name="Tettelin H."/>
            <person name="Glass J.I."/>
            <person name="Rusch D."/>
            <person name="Podicherti R."/>
            <person name="Tsui H.-C.T."/>
            <person name="Winkler M.E."/>
        </authorList>
    </citation>
    <scope>NUCLEOTIDE SEQUENCE</scope>
</reference>
<feature type="non-terminal residue" evidence="1">
    <location>
        <position position="106"/>
    </location>
</feature>
<dbReference type="AlphaFoldDB" id="A0A382MG92"/>
<organism evidence="1">
    <name type="scientific">marine metagenome</name>
    <dbReference type="NCBI Taxonomy" id="408172"/>
    <lineage>
        <taxon>unclassified sequences</taxon>
        <taxon>metagenomes</taxon>
        <taxon>ecological metagenomes</taxon>
    </lineage>
</organism>
<dbReference type="Gene3D" id="3.30.390.10">
    <property type="entry name" value="Enolase-like, N-terminal domain"/>
    <property type="match status" value="1"/>
</dbReference>
<dbReference type="InterPro" id="IPR029017">
    <property type="entry name" value="Enolase-like_N"/>
</dbReference>
<evidence type="ECO:0008006" key="2">
    <source>
        <dbReference type="Google" id="ProtNLM"/>
    </source>
</evidence>
<accession>A0A382MG92</accession>